<keyword evidence="1" id="KW-0472">Membrane</keyword>
<gene>
    <name evidence="2" type="ORF">ACFPJ6_16050</name>
</gene>
<organism evidence="2 3">
    <name type="scientific">Aquipuribacter nitratireducens</name>
    <dbReference type="NCBI Taxonomy" id="650104"/>
    <lineage>
        <taxon>Bacteria</taxon>
        <taxon>Bacillati</taxon>
        <taxon>Actinomycetota</taxon>
        <taxon>Actinomycetes</taxon>
        <taxon>Micrococcales</taxon>
        <taxon>Intrasporangiaceae</taxon>
        <taxon>Aquipuribacter</taxon>
    </lineage>
</organism>
<keyword evidence="3" id="KW-1185">Reference proteome</keyword>
<evidence type="ECO:0000256" key="1">
    <source>
        <dbReference type="SAM" id="Phobius"/>
    </source>
</evidence>
<name>A0ABW0GRD1_9MICO</name>
<feature type="transmembrane region" description="Helical" evidence="1">
    <location>
        <begin position="12"/>
        <end position="34"/>
    </location>
</feature>
<keyword evidence="1" id="KW-1133">Transmembrane helix</keyword>
<comment type="caution">
    <text evidence="2">The sequence shown here is derived from an EMBL/GenBank/DDBJ whole genome shotgun (WGS) entry which is preliminary data.</text>
</comment>
<accession>A0ABW0GRD1</accession>
<evidence type="ECO:0000313" key="3">
    <source>
        <dbReference type="Proteomes" id="UP001596122"/>
    </source>
</evidence>
<protein>
    <submittedName>
        <fullName evidence="2">Flp family type IVb pilin</fullName>
    </submittedName>
</protein>
<dbReference type="Proteomes" id="UP001596122">
    <property type="component" value="Unassembled WGS sequence"/>
</dbReference>
<dbReference type="EMBL" id="JBHSLD010000015">
    <property type="protein sequence ID" value="MFC5382280.1"/>
    <property type="molecule type" value="Genomic_DNA"/>
</dbReference>
<evidence type="ECO:0000313" key="2">
    <source>
        <dbReference type="EMBL" id="MFC5382280.1"/>
    </source>
</evidence>
<keyword evidence="1" id="KW-0812">Transmembrane</keyword>
<reference evidence="3" key="1">
    <citation type="journal article" date="2019" name="Int. J. Syst. Evol. Microbiol.">
        <title>The Global Catalogue of Microorganisms (GCM) 10K type strain sequencing project: providing services to taxonomists for standard genome sequencing and annotation.</title>
        <authorList>
            <consortium name="The Broad Institute Genomics Platform"/>
            <consortium name="The Broad Institute Genome Sequencing Center for Infectious Disease"/>
            <person name="Wu L."/>
            <person name="Ma J."/>
        </authorList>
    </citation>
    <scope>NUCLEOTIDE SEQUENCE [LARGE SCALE GENOMIC DNA]</scope>
    <source>
        <strain evidence="3">CCUG 43114</strain>
    </source>
</reference>
<proteinExistence type="predicted"/>
<sequence length="63" mass="6285">MRRDDGASAVEYGLLIAAVGAVLLATTIAFGGIVRDTLFTTGCTALQAASPGAEGTENCPTTP</sequence>
<dbReference type="RefSeq" id="WP_340271223.1">
    <property type="nucleotide sequence ID" value="NZ_JBBEOG010000010.1"/>
</dbReference>